<keyword evidence="2" id="KW-1185">Reference proteome</keyword>
<dbReference type="EMBL" id="JASVDS010000002">
    <property type="protein sequence ID" value="MDL5031480.1"/>
    <property type="molecule type" value="Genomic_DNA"/>
</dbReference>
<sequence>MIPMPPPGTVLPPIPPTAPRLVDDGLELGRNYWVCDNVLPNAHEIRERCLQHQDWHYGFPHAKESWPGMRFRGALNEDEIAQLESRVRELTGARRLWVGTAPNGATLDFNVAQLVGAKECGARPHTDRRDLCTYAAVLYLHPDPPADSGTSFYRLRYPNGAIGGNLVGAPHKSLVDALNVRSLPPQAWYEERRVDNRFNRLLLYKAALVHSATGYFGEQLSDKRLTAVFFWLAEH</sequence>
<dbReference type="RefSeq" id="WP_285981611.1">
    <property type="nucleotide sequence ID" value="NZ_JASVDS010000002.1"/>
</dbReference>
<organism evidence="1 2">
    <name type="scientific">Roseateles subflavus</name>
    <dbReference type="NCBI Taxonomy" id="3053353"/>
    <lineage>
        <taxon>Bacteria</taxon>
        <taxon>Pseudomonadati</taxon>
        <taxon>Pseudomonadota</taxon>
        <taxon>Betaproteobacteria</taxon>
        <taxon>Burkholderiales</taxon>
        <taxon>Sphaerotilaceae</taxon>
        <taxon>Roseateles</taxon>
    </lineage>
</organism>
<dbReference type="Pfam" id="PF20043">
    <property type="entry name" value="DUF6445"/>
    <property type="match status" value="1"/>
</dbReference>
<accession>A0ABT7LH38</accession>
<reference evidence="1 2" key="1">
    <citation type="submission" date="2023-06" db="EMBL/GenBank/DDBJ databases">
        <title>Pelomonas sp. APW6 16S ribosomal RNA gene genome sequencing and assembly.</title>
        <authorList>
            <person name="Woo H."/>
        </authorList>
    </citation>
    <scope>NUCLEOTIDE SEQUENCE [LARGE SCALE GENOMIC DNA]</scope>
    <source>
        <strain evidence="1 2">APW6</strain>
    </source>
</reference>
<proteinExistence type="predicted"/>
<protein>
    <submittedName>
        <fullName evidence="1">DUF6445 family protein</fullName>
    </submittedName>
</protein>
<gene>
    <name evidence="1" type="ORF">QRD43_06125</name>
</gene>
<comment type="caution">
    <text evidence="1">The sequence shown here is derived from an EMBL/GenBank/DDBJ whole genome shotgun (WGS) entry which is preliminary data.</text>
</comment>
<dbReference type="Proteomes" id="UP001238603">
    <property type="component" value="Unassembled WGS sequence"/>
</dbReference>
<evidence type="ECO:0000313" key="2">
    <source>
        <dbReference type="Proteomes" id="UP001238603"/>
    </source>
</evidence>
<dbReference type="InterPro" id="IPR045617">
    <property type="entry name" value="DUF6445"/>
</dbReference>
<evidence type="ECO:0000313" key="1">
    <source>
        <dbReference type="EMBL" id="MDL5031480.1"/>
    </source>
</evidence>
<name>A0ABT7LH38_9BURK</name>